<dbReference type="InterPro" id="IPR036710">
    <property type="entry name" value="RNA_pol_Rpb5_N_sf"/>
</dbReference>
<comment type="similarity">
    <text evidence="3">Belongs to the archaeal Rpo5/eukaryotic RPB5 RNA polymerase subunit family.</text>
</comment>
<comment type="subcellular location">
    <subcellularLocation>
        <location evidence="1">Nucleus</location>
    </subcellularLocation>
</comment>
<evidence type="ECO:0000259" key="5">
    <source>
        <dbReference type="Pfam" id="PF01191"/>
    </source>
</evidence>
<evidence type="ECO:0000256" key="1">
    <source>
        <dbReference type="ARBA" id="ARBA00004123"/>
    </source>
</evidence>
<dbReference type="FunFam" id="3.90.940.20:FF:000001">
    <property type="entry name" value="DNA-directed RNA polymerases I, II, and III subunit RPABC1"/>
    <property type="match status" value="1"/>
</dbReference>
<dbReference type="Gene3D" id="3.40.1340.10">
    <property type="entry name" value="RNA polymerase, Rpb5, N-terminal domain"/>
    <property type="match status" value="1"/>
</dbReference>
<evidence type="ECO:0000256" key="3">
    <source>
        <dbReference type="ARBA" id="ARBA00025765"/>
    </source>
</evidence>
<gene>
    <name evidence="7" type="ORF">Tsubulata_004208</name>
</gene>
<dbReference type="PANTHER" id="PTHR10535:SF2">
    <property type="entry name" value="DNA-DIRECTED RNA POLYMERASE V SUBUNIT 5A"/>
    <property type="match status" value="1"/>
</dbReference>
<dbReference type="Pfam" id="PF01191">
    <property type="entry name" value="RNA_pol_Rpb5_C"/>
    <property type="match status" value="1"/>
</dbReference>
<dbReference type="SUPFAM" id="SSF53036">
    <property type="entry name" value="Eukaryotic RPB5 N-terminal domain"/>
    <property type="match status" value="1"/>
</dbReference>
<dbReference type="Proteomes" id="UP001141552">
    <property type="component" value="Unassembled WGS sequence"/>
</dbReference>
<dbReference type="PANTHER" id="PTHR10535">
    <property type="entry name" value="DNA-DIRECTED RNA POLYMERASES I, II, AND III SUBUNIT RPABC1"/>
    <property type="match status" value="1"/>
</dbReference>
<organism evidence="7 8">
    <name type="scientific">Turnera subulata</name>
    <dbReference type="NCBI Taxonomy" id="218843"/>
    <lineage>
        <taxon>Eukaryota</taxon>
        <taxon>Viridiplantae</taxon>
        <taxon>Streptophyta</taxon>
        <taxon>Embryophyta</taxon>
        <taxon>Tracheophyta</taxon>
        <taxon>Spermatophyta</taxon>
        <taxon>Magnoliopsida</taxon>
        <taxon>eudicotyledons</taxon>
        <taxon>Gunneridae</taxon>
        <taxon>Pentapetalae</taxon>
        <taxon>rosids</taxon>
        <taxon>fabids</taxon>
        <taxon>Malpighiales</taxon>
        <taxon>Passifloraceae</taxon>
        <taxon>Turnera</taxon>
    </lineage>
</organism>
<dbReference type="GO" id="GO:0055029">
    <property type="term" value="C:nuclear DNA-directed RNA polymerase complex"/>
    <property type="evidence" value="ECO:0007669"/>
    <property type="project" value="UniProtKB-ARBA"/>
</dbReference>
<keyword evidence="8" id="KW-1185">Reference proteome</keyword>
<reference evidence="7" key="2">
    <citation type="journal article" date="2023" name="Plants (Basel)">
        <title>Annotation of the Turnera subulata (Passifloraceae) Draft Genome Reveals the S-Locus Evolved after the Divergence of Turneroideae from Passifloroideae in a Stepwise Manner.</title>
        <authorList>
            <person name="Henning P.M."/>
            <person name="Roalson E.H."/>
            <person name="Mir W."/>
            <person name="McCubbin A.G."/>
            <person name="Shore J.S."/>
        </authorList>
    </citation>
    <scope>NUCLEOTIDE SEQUENCE</scope>
    <source>
        <strain evidence="7">F60SS</strain>
    </source>
</reference>
<dbReference type="InterPro" id="IPR000783">
    <property type="entry name" value="RNA_pol_subH/Rpb5_C"/>
</dbReference>
<comment type="caution">
    <text evidence="7">The sequence shown here is derived from an EMBL/GenBank/DDBJ whole genome shotgun (WGS) entry which is preliminary data.</text>
</comment>
<dbReference type="Gene3D" id="3.90.940.20">
    <property type="entry name" value="RPB5-like RNA polymerase subunit"/>
    <property type="match status" value="1"/>
</dbReference>
<keyword evidence="2" id="KW-0539">Nucleus</keyword>
<feature type="domain" description="RNA polymerase Rpb5 N-terminal" evidence="6">
    <location>
        <begin position="40"/>
        <end position="100"/>
    </location>
</feature>
<name>A0A9Q0FT23_9ROSI</name>
<evidence type="ECO:0000256" key="2">
    <source>
        <dbReference type="ARBA" id="ARBA00023242"/>
    </source>
</evidence>
<evidence type="ECO:0000259" key="6">
    <source>
        <dbReference type="Pfam" id="PF03871"/>
    </source>
</evidence>
<dbReference type="AlphaFoldDB" id="A0A9Q0FT23"/>
<dbReference type="EMBL" id="JAKUCV010004227">
    <property type="protein sequence ID" value="KAJ4836105.1"/>
    <property type="molecule type" value="Genomic_DNA"/>
</dbReference>
<dbReference type="SUPFAM" id="SSF55287">
    <property type="entry name" value="RPB5-like RNA polymerase subunit"/>
    <property type="match status" value="1"/>
</dbReference>
<reference evidence="7" key="1">
    <citation type="submission" date="2022-02" db="EMBL/GenBank/DDBJ databases">
        <authorList>
            <person name="Henning P.M."/>
            <person name="McCubbin A.G."/>
            <person name="Shore J.S."/>
        </authorList>
    </citation>
    <scope>NUCLEOTIDE SEQUENCE</scope>
    <source>
        <strain evidence="7">F60SS</strain>
        <tissue evidence="7">Leaves</tissue>
    </source>
</reference>
<evidence type="ECO:0000313" key="7">
    <source>
        <dbReference type="EMBL" id="KAJ4836105.1"/>
    </source>
</evidence>
<dbReference type="PIRSF" id="PIRSF000747">
    <property type="entry name" value="RPB5"/>
    <property type="match status" value="1"/>
</dbReference>
<dbReference type="GO" id="GO:0042797">
    <property type="term" value="P:tRNA transcription by RNA polymerase III"/>
    <property type="evidence" value="ECO:0007669"/>
    <property type="project" value="TreeGrafter"/>
</dbReference>
<dbReference type="GO" id="GO:0006362">
    <property type="term" value="P:transcription elongation by RNA polymerase I"/>
    <property type="evidence" value="ECO:0007669"/>
    <property type="project" value="TreeGrafter"/>
</dbReference>
<evidence type="ECO:0000313" key="8">
    <source>
        <dbReference type="Proteomes" id="UP001141552"/>
    </source>
</evidence>
<sequence length="213" mass="23870">MEQQQNNGGGGGGGGENGSLLEMESTGRCLTSFVVEEGSRDCHRYYLSRRTALEMLKDRGFSVPSSEMHLSFQQFRATFSDSPDVDRLTFSATHSSHPSKGDSLSGLILVVHSNFSKPARTALEGFSFKVEIFQITDLLVDITKHVINPRHQILSNKEKQRLLEKHNIEDKQLPRLSKDDAIARYYGLQKGQVVKFMYDGDITGSFVSYRCIS</sequence>
<dbReference type="GO" id="GO:0003677">
    <property type="term" value="F:DNA binding"/>
    <property type="evidence" value="ECO:0007669"/>
    <property type="project" value="InterPro"/>
</dbReference>
<dbReference type="Pfam" id="PF03871">
    <property type="entry name" value="RNA_pol_Rpb5_N"/>
    <property type="match status" value="1"/>
</dbReference>
<accession>A0A9Q0FT23</accession>
<evidence type="ECO:0000256" key="4">
    <source>
        <dbReference type="SAM" id="MobiDB-lite"/>
    </source>
</evidence>
<protein>
    <recommendedName>
        <fullName evidence="9">RNA polymerase subunit H/Rpb5 C-terminal domain-containing protein</fullName>
    </recommendedName>
</protein>
<dbReference type="InterPro" id="IPR005571">
    <property type="entry name" value="RNA_pol_Rpb5_N"/>
</dbReference>
<feature type="domain" description="RNA polymerase subunit H/Rpb5 C-terminal" evidence="5">
    <location>
        <begin position="140"/>
        <end position="212"/>
    </location>
</feature>
<dbReference type="OrthoDB" id="248779at2759"/>
<feature type="compositionally biased region" description="Gly residues" evidence="4">
    <location>
        <begin position="7"/>
        <end position="17"/>
    </location>
</feature>
<dbReference type="GO" id="GO:0003899">
    <property type="term" value="F:DNA-directed RNA polymerase activity"/>
    <property type="evidence" value="ECO:0007669"/>
    <property type="project" value="InterPro"/>
</dbReference>
<dbReference type="GO" id="GO:0006366">
    <property type="term" value="P:transcription by RNA polymerase II"/>
    <property type="evidence" value="ECO:0007669"/>
    <property type="project" value="TreeGrafter"/>
</dbReference>
<dbReference type="InterPro" id="IPR014381">
    <property type="entry name" value="Arch_Rpo5/euc_Rpb5"/>
</dbReference>
<proteinExistence type="inferred from homology"/>
<dbReference type="InterPro" id="IPR035913">
    <property type="entry name" value="RPB5-like_sf"/>
</dbReference>
<evidence type="ECO:0008006" key="9">
    <source>
        <dbReference type="Google" id="ProtNLM"/>
    </source>
</evidence>
<feature type="region of interest" description="Disordered" evidence="4">
    <location>
        <begin position="1"/>
        <end position="21"/>
    </location>
</feature>